<gene>
    <name evidence="1" type="ORF">P7K49_013317</name>
</gene>
<evidence type="ECO:0000313" key="2">
    <source>
        <dbReference type="Proteomes" id="UP001266305"/>
    </source>
</evidence>
<feature type="non-terminal residue" evidence="1">
    <location>
        <position position="1"/>
    </location>
</feature>
<name>A0ABQ9VFL0_SAGOE</name>
<evidence type="ECO:0000313" key="1">
    <source>
        <dbReference type="EMBL" id="KAK2108152.1"/>
    </source>
</evidence>
<dbReference type="EMBL" id="JASSZA010000006">
    <property type="protein sequence ID" value="KAK2108152.1"/>
    <property type="molecule type" value="Genomic_DNA"/>
</dbReference>
<sequence length="56" mass="6129">TEEGSPDRHLLLSPVSLPTCLQEQGGKATHPHFEYVLGGDLEMERQEGPLLIADDT</sequence>
<organism evidence="1 2">
    <name type="scientific">Saguinus oedipus</name>
    <name type="common">Cotton-top tamarin</name>
    <name type="synonym">Oedipomidas oedipus</name>
    <dbReference type="NCBI Taxonomy" id="9490"/>
    <lineage>
        <taxon>Eukaryota</taxon>
        <taxon>Metazoa</taxon>
        <taxon>Chordata</taxon>
        <taxon>Craniata</taxon>
        <taxon>Vertebrata</taxon>
        <taxon>Euteleostomi</taxon>
        <taxon>Mammalia</taxon>
        <taxon>Eutheria</taxon>
        <taxon>Euarchontoglires</taxon>
        <taxon>Primates</taxon>
        <taxon>Haplorrhini</taxon>
        <taxon>Platyrrhini</taxon>
        <taxon>Cebidae</taxon>
        <taxon>Callitrichinae</taxon>
        <taxon>Saguinus</taxon>
    </lineage>
</organism>
<protein>
    <submittedName>
        <fullName evidence="1">Uncharacterized protein</fullName>
    </submittedName>
</protein>
<accession>A0ABQ9VFL0</accession>
<comment type="caution">
    <text evidence="1">The sequence shown here is derived from an EMBL/GenBank/DDBJ whole genome shotgun (WGS) entry which is preliminary data.</text>
</comment>
<proteinExistence type="predicted"/>
<keyword evidence="2" id="KW-1185">Reference proteome</keyword>
<dbReference type="Proteomes" id="UP001266305">
    <property type="component" value="Unassembled WGS sequence"/>
</dbReference>
<reference evidence="1 2" key="1">
    <citation type="submission" date="2023-05" db="EMBL/GenBank/DDBJ databases">
        <title>B98-5 Cell Line De Novo Hybrid Assembly: An Optical Mapping Approach.</title>
        <authorList>
            <person name="Kananen K."/>
            <person name="Auerbach J.A."/>
            <person name="Kautto E."/>
            <person name="Blachly J.S."/>
        </authorList>
    </citation>
    <scope>NUCLEOTIDE SEQUENCE [LARGE SCALE GENOMIC DNA]</scope>
    <source>
        <strain evidence="1">B95-8</strain>
        <tissue evidence="1">Cell line</tissue>
    </source>
</reference>